<dbReference type="SMART" id="SM00642">
    <property type="entry name" value="Aamy"/>
    <property type="match status" value="1"/>
</dbReference>
<sequence length="496" mass="52595">MLHLRGRATRSFAAATLAATVLVACGPATDAPEPTSSPSAPAGATDVGVQLFQWSWDAIGRECTDHLGPTGVDWVLTSPPQEHILGAEWWTAYQPVSYQVESRLGTREQFAAMVRTCGDAGVDVVADAVINHMTGQDEPGVGWAGSAYEHYEYPGLYSDADGDFHHCATLDGDIANYYSALEVQTCELVNLADLATETPEVRATIVAYLEDLLSLGVVGFRIDAAKHMAPDDVAAIVDALPADTVVVQEVIRGADEAVQPEQYVASGDVFEFAYGEEIIGYVEGSSFRKVLDLGTGGGYLPDESAYVFVDNHDTERNGSTLRYTDGRAYELATVLMLAGDYGTPVLYSGYAFSDRDAGPPQDGAGRVEDATCAPGVGPDVEPEDGAWVCQHRWPGIAGMVQWRDAAAGGAVGHVQNEPRSTLAYARADRAFLVVNRDDEPVSGTWQTGLAEGEYCDLADGPQRDGDCAGASVAVAADGTTTLTLEPQSFVAIRVAP</sequence>
<dbReference type="InterPro" id="IPR006046">
    <property type="entry name" value="Alpha_amylase"/>
</dbReference>
<dbReference type="InterPro" id="IPR017853">
    <property type="entry name" value="GH"/>
</dbReference>
<dbReference type="Gene3D" id="2.60.40.1180">
    <property type="entry name" value="Golgi alpha-mannosidase II"/>
    <property type="match status" value="1"/>
</dbReference>
<evidence type="ECO:0000256" key="7">
    <source>
        <dbReference type="ARBA" id="ARBA00022801"/>
    </source>
</evidence>
<dbReference type="InterPro" id="IPR006048">
    <property type="entry name" value="A-amylase/branching_C"/>
</dbReference>
<protein>
    <recommendedName>
        <fullName evidence="5 12">Alpha-amylase</fullName>
        <ecNumber evidence="4 12">3.2.1.1</ecNumber>
    </recommendedName>
</protein>
<dbReference type="InterPro" id="IPR031319">
    <property type="entry name" value="A-amylase_C"/>
</dbReference>
<evidence type="ECO:0000256" key="1">
    <source>
        <dbReference type="ARBA" id="ARBA00000548"/>
    </source>
</evidence>
<feature type="domain" description="Glycosyl hydrolase family 13 catalytic" evidence="15">
    <location>
        <begin position="46"/>
        <end position="403"/>
    </location>
</feature>
<evidence type="ECO:0000256" key="11">
    <source>
        <dbReference type="RuleBase" id="RU003615"/>
    </source>
</evidence>
<keyword evidence="8" id="KW-0106">Calcium</keyword>
<evidence type="ECO:0000256" key="12">
    <source>
        <dbReference type="RuleBase" id="RU361134"/>
    </source>
</evidence>
<evidence type="ECO:0000256" key="5">
    <source>
        <dbReference type="ARBA" id="ARBA00017303"/>
    </source>
</evidence>
<dbReference type="CDD" id="cd11317">
    <property type="entry name" value="AmyAc_bac_euk_AmyA"/>
    <property type="match status" value="1"/>
</dbReference>
<dbReference type="PROSITE" id="PS51257">
    <property type="entry name" value="PROKAR_LIPOPROTEIN"/>
    <property type="match status" value="1"/>
</dbReference>
<keyword evidence="6" id="KW-0479">Metal-binding</keyword>
<feature type="chain" id="PRO_5011532281" description="Alpha-amylase" evidence="13">
    <location>
        <begin position="31"/>
        <end position="496"/>
    </location>
</feature>
<dbReference type="InterPro" id="IPR013780">
    <property type="entry name" value="Glyco_hydro_b"/>
</dbReference>
<dbReference type="Pfam" id="PF02806">
    <property type="entry name" value="Alpha-amylase_C"/>
    <property type="match status" value="1"/>
</dbReference>
<dbReference type="OrthoDB" id="9805159at2"/>
<evidence type="ECO:0000256" key="2">
    <source>
        <dbReference type="ARBA" id="ARBA00001913"/>
    </source>
</evidence>
<dbReference type="SUPFAM" id="SSF51011">
    <property type="entry name" value="Glycosyl hydrolase domain"/>
    <property type="match status" value="1"/>
</dbReference>
<organism evidence="16 17">
    <name type="scientific">Flavimobilis marinus</name>
    <dbReference type="NCBI Taxonomy" id="285351"/>
    <lineage>
        <taxon>Bacteria</taxon>
        <taxon>Bacillati</taxon>
        <taxon>Actinomycetota</taxon>
        <taxon>Actinomycetes</taxon>
        <taxon>Micrococcales</taxon>
        <taxon>Jonesiaceae</taxon>
        <taxon>Flavimobilis</taxon>
    </lineage>
</organism>
<dbReference type="GO" id="GO:0046872">
    <property type="term" value="F:metal ion binding"/>
    <property type="evidence" value="ECO:0007669"/>
    <property type="project" value="UniProtKB-KW"/>
</dbReference>
<evidence type="ECO:0000256" key="8">
    <source>
        <dbReference type="ARBA" id="ARBA00022837"/>
    </source>
</evidence>
<evidence type="ECO:0000259" key="15">
    <source>
        <dbReference type="SMART" id="SM00642"/>
    </source>
</evidence>
<feature type="signal peptide" evidence="13">
    <location>
        <begin position="1"/>
        <end position="30"/>
    </location>
</feature>
<accession>A0A1I2FUZ1</accession>
<evidence type="ECO:0000256" key="10">
    <source>
        <dbReference type="ARBA" id="ARBA00023295"/>
    </source>
</evidence>
<evidence type="ECO:0000256" key="6">
    <source>
        <dbReference type="ARBA" id="ARBA00022723"/>
    </source>
</evidence>
<dbReference type="Proteomes" id="UP000198520">
    <property type="component" value="Unassembled WGS sequence"/>
</dbReference>
<proteinExistence type="inferred from homology"/>
<keyword evidence="9 12" id="KW-0119">Carbohydrate metabolism</keyword>
<dbReference type="RefSeq" id="WP_093376828.1">
    <property type="nucleotide sequence ID" value="NZ_BNAN01000002.1"/>
</dbReference>
<dbReference type="Pfam" id="PF00128">
    <property type="entry name" value="Alpha-amylase"/>
    <property type="match status" value="1"/>
</dbReference>
<keyword evidence="17" id="KW-1185">Reference proteome</keyword>
<keyword evidence="13" id="KW-0732">Signal</keyword>
<feature type="domain" description="Alpha-amylase C-terminal" evidence="14">
    <location>
        <begin position="415"/>
        <end position="495"/>
    </location>
</feature>
<dbReference type="EC" id="3.2.1.1" evidence="4 12"/>
<dbReference type="Gene3D" id="3.20.20.80">
    <property type="entry name" value="Glycosidases"/>
    <property type="match status" value="1"/>
</dbReference>
<evidence type="ECO:0000313" key="16">
    <source>
        <dbReference type="EMBL" id="SFF09192.1"/>
    </source>
</evidence>
<dbReference type="SMART" id="SM00632">
    <property type="entry name" value="Aamy_C"/>
    <property type="match status" value="1"/>
</dbReference>
<gene>
    <name evidence="16" type="ORF">SAMN04488035_1543</name>
</gene>
<dbReference type="PANTHER" id="PTHR43447">
    <property type="entry name" value="ALPHA-AMYLASE"/>
    <property type="match status" value="1"/>
</dbReference>
<comment type="similarity">
    <text evidence="3 11">Belongs to the glycosyl hydrolase 13 family.</text>
</comment>
<evidence type="ECO:0000256" key="9">
    <source>
        <dbReference type="ARBA" id="ARBA00023277"/>
    </source>
</evidence>
<evidence type="ECO:0000256" key="3">
    <source>
        <dbReference type="ARBA" id="ARBA00008061"/>
    </source>
</evidence>
<name>A0A1I2FUZ1_9MICO</name>
<comment type="cofactor">
    <cofactor evidence="2">
        <name>Ca(2+)</name>
        <dbReference type="ChEBI" id="CHEBI:29108"/>
    </cofactor>
</comment>
<reference evidence="17" key="1">
    <citation type="submission" date="2016-10" db="EMBL/GenBank/DDBJ databases">
        <authorList>
            <person name="Varghese N."/>
            <person name="Submissions S."/>
        </authorList>
    </citation>
    <scope>NUCLEOTIDE SEQUENCE [LARGE SCALE GENOMIC DNA]</scope>
    <source>
        <strain evidence="17">DSM 19083</strain>
    </source>
</reference>
<dbReference type="STRING" id="285351.SAMN04488035_1543"/>
<evidence type="ECO:0000256" key="4">
    <source>
        <dbReference type="ARBA" id="ARBA00012595"/>
    </source>
</evidence>
<dbReference type="InterPro" id="IPR006047">
    <property type="entry name" value="GH13_cat_dom"/>
</dbReference>
<dbReference type="AlphaFoldDB" id="A0A1I2FUZ1"/>
<dbReference type="GO" id="GO:0004556">
    <property type="term" value="F:alpha-amylase activity"/>
    <property type="evidence" value="ECO:0007669"/>
    <property type="project" value="UniProtKB-UniRule"/>
</dbReference>
<dbReference type="SUPFAM" id="SSF51445">
    <property type="entry name" value="(Trans)glycosidases"/>
    <property type="match status" value="1"/>
</dbReference>
<evidence type="ECO:0000256" key="13">
    <source>
        <dbReference type="SAM" id="SignalP"/>
    </source>
</evidence>
<keyword evidence="7 12" id="KW-0378">Hydrolase</keyword>
<dbReference type="EMBL" id="FONZ01000002">
    <property type="protein sequence ID" value="SFF09192.1"/>
    <property type="molecule type" value="Genomic_DNA"/>
</dbReference>
<dbReference type="GO" id="GO:0005975">
    <property type="term" value="P:carbohydrate metabolic process"/>
    <property type="evidence" value="ECO:0007669"/>
    <property type="project" value="InterPro"/>
</dbReference>
<evidence type="ECO:0000259" key="14">
    <source>
        <dbReference type="SMART" id="SM00632"/>
    </source>
</evidence>
<keyword evidence="10 12" id="KW-0326">Glycosidase</keyword>
<comment type="catalytic activity">
    <reaction evidence="1 12">
        <text>Endohydrolysis of (1-&gt;4)-alpha-D-glucosidic linkages in polysaccharides containing three or more (1-&gt;4)-alpha-linked D-glucose units.</text>
        <dbReference type="EC" id="3.2.1.1"/>
    </reaction>
</comment>
<evidence type="ECO:0000313" key="17">
    <source>
        <dbReference type="Proteomes" id="UP000198520"/>
    </source>
</evidence>
<dbReference type="PRINTS" id="PR00110">
    <property type="entry name" value="ALPHAAMYLASE"/>
</dbReference>